<keyword evidence="2" id="KW-0802">TPR repeat</keyword>
<feature type="compositionally biased region" description="Polar residues" evidence="3">
    <location>
        <begin position="910"/>
        <end position="947"/>
    </location>
</feature>
<dbReference type="NCBIfam" id="TIGR00229">
    <property type="entry name" value="sensory_box"/>
    <property type="match status" value="1"/>
</dbReference>
<evidence type="ECO:0000259" key="4">
    <source>
        <dbReference type="PROSITE" id="PS50112"/>
    </source>
</evidence>
<dbReference type="Gene3D" id="1.25.40.10">
    <property type="entry name" value="Tetratricopeptide repeat domain"/>
    <property type="match status" value="1"/>
</dbReference>
<comment type="caution">
    <text evidence="5">The sequence shown here is derived from an EMBL/GenBank/DDBJ whole genome shotgun (WGS) entry which is preliminary data.</text>
</comment>
<sequence length="970" mass="110350">MPMKKFRMTNTELKLKRERMMEAFRAGKSALEDLRLPYFLAYGSAMAALREGQFQPYEDDIHVGIYAWDLASLQRQCTECTAKERDNLLKNTFDRFGFEPVQEIVENAVQAAAGQEAKQNQAVLVCPRYYIAEGWSDEMAFPILYKFTHRESFVRFDVMVFAMQFGQLWDFADGGAETSSGWRYSPFSPQLVEFDKIMTYTMPAQPLEEHYGPEWYAPKVYNYVQSLTRCKNRCQVLRVLPFDPRMRRTEQPSALSWEEFRPLIRQYRMQYAKSMADSEHEFPEKKLDLYKLESKPIVLFQAANMCKDEGNVRLKDGKARAALGKYEEGLYIVDKCREVLLTWRLIFRQIHDEKAEKDRKDRGLKVADLLEPDMPREFRSDEDEERALRLALQLNAAQAALQCQEWNAVELHSSAALQLEPQNRKALYRRGLARSTSGDMEGSKADFWALLKASHFDSKEAISQLMKMMPKEDVQRQFKRMQKEAEKEEKIGTMLKEMDEDERIGQQDERYERYLGDCQQRAADGQRELSFDEWAKQYEWRYDADERLKARKAFPECFSHSGPAPLPIEEWEVDYLTHKEIEKIMYRRQTEALGARRRAKEMEMQKENMDKEGFRSKLYVDKEDEKILKDAVIKLQLLVVTILGRVATEKNWMATFQLYRIIDAQTCKDRDREANGPGKSAGTRDVMGQMLMLSSALSGILGRLLRSKMPQRNLAECRPAGVFEVLPSPALLVNLRSEVTDVNSAGLQFLGYQSKDLVQKDVLEALISEEDRADAGVYLKEALDGAAGDKSLKVTCIGRTGRKQVCLRAATTRSGGKLDGAIITLQDMSEIRNLAGATNTGGAEHLSGALNAIGTALFALDTEGKILEWTPKMENLGRAVGSRQFQPASQPVSQSGGISQPASQLKRRNQPASHTTRRNQPASQTANAAESASQPASQDDGTSQPASQDGGISEPAKAAELSEQIWLWPV</sequence>
<gene>
    <name evidence="5" type="ORF">C1SCF055_LOCUS42509</name>
</gene>
<evidence type="ECO:0000313" key="5">
    <source>
        <dbReference type="EMBL" id="CAI4017899.1"/>
    </source>
</evidence>
<dbReference type="Pfam" id="PF00989">
    <property type="entry name" value="PAS"/>
    <property type="match status" value="1"/>
</dbReference>
<organism evidence="5">
    <name type="scientific">Cladocopium goreaui</name>
    <dbReference type="NCBI Taxonomy" id="2562237"/>
    <lineage>
        <taxon>Eukaryota</taxon>
        <taxon>Sar</taxon>
        <taxon>Alveolata</taxon>
        <taxon>Dinophyceae</taxon>
        <taxon>Suessiales</taxon>
        <taxon>Symbiodiniaceae</taxon>
        <taxon>Cladocopium</taxon>
    </lineage>
</organism>
<keyword evidence="1" id="KW-0677">Repeat</keyword>
<dbReference type="EMBL" id="CAMXCT020006663">
    <property type="protein sequence ID" value="CAL1171274.1"/>
    <property type="molecule type" value="Genomic_DNA"/>
</dbReference>
<dbReference type="Gene3D" id="3.30.450.20">
    <property type="entry name" value="PAS domain"/>
    <property type="match status" value="1"/>
</dbReference>
<dbReference type="AlphaFoldDB" id="A0A9P1GN63"/>
<reference evidence="5" key="1">
    <citation type="submission" date="2022-10" db="EMBL/GenBank/DDBJ databases">
        <authorList>
            <person name="Chen Y."/>
            <person name="Dougan E. K."/>
            <person name="Chan C."/>
            <person name="Rhodes N."/>
            <person name="Thang M."/>
        </authorList>
    </citation>
    <scope>NUCLEOTIDE SEQUENCE</scope>
</reference>
<dbReference type="InterPro" id="IPR011990">
    <property type="entry name" value="TPR-like_helical_dom_sf"/>
</dbReference>
<dbReference type="Proteomes" id="UP001152797">
    <property type="component" value="Unassembled WGS sequence"/>
</dbReference>
<dbReference type="PANTHER" id="PTHR11242:SF0">
    <property type="entry name" value="TPR_REGION DOMAIN-CONTAINING PROTEIN"/>
    <property type="match status" value="1"/>
</dbReference>
<proteinExistence type="predicted"/>
<dbReference type="GO" id="GO:0006355">
    <property type="term" value="P:regulation of DNA-templated transcription"/>
    <property type="evidence" value="ECO:0007669"/>
    <property type="project" value="InterPro"/>
</dbReference>
<dbReference type="PROSITE" id="PS50112">
    <property type="entry name" value="PAS"/>
    <property type="match status" value="1"/>
</dbReference>
<accession>A0A9P1GN63</accession>
<evidence type="ECO:0000256" key="3">
    <source>
        <dbReference type="SAM" id="MobiDB-lite"/>
    </source>
</evidence>
<dbReference type="InterPro" id="IPR035965">
    <property type="entry name" value="PAS-like_dom_sf"/>
</dbReference>
<dbReference type="InterPro" id="IPR013767">
    <property type="entry name" value="PAS_fold"/>
</dbReference>
<protein>
    <recommendedName>
        <fullName evidence="4">PAS domain-containing protein</fullName>
    </recommendedName>
</protein>
<dbReference type="SMART" id="SM00091">
    <property type="entry name" value="PAS"/>
    <property type="match status" value="2"/>
</dbReference>
<dbReference type="SUPFAM" id="SSF48452">
    <property type="entry name" value="TPR-like"/>
    <property type="match status" value="1"/>
</dbReference>
<feature type="region of interest" description="Disordered" evidence="3">
    <location>
        <begin position="882"/>
        <end position="970"/>
    </location>
</feature>
<dbReference type="EMBL" id="CAMXCT030006663">
    <property type="protein sequence ID" value="CAL4805211.1"/>
    <property type="molecule type" value="Genomic_DNA"/>
</dbReference>
<dbReference type="InterPro" id="IPR000014">
    <property type="entry name" value="PAS"/>
</dbReference>
<evidence type="ECO:0000256" key="1">
    <source>
        <dbReference type="ARBA" id="ARBA00022737"/>
    </source>
</evidence>
<evidence type="ECO:0000256" key="2">
    <source>
        <dbReference type="ARBA" id="ARBA00022803"/>
    </source>
</evidence>
<dbReference type="SUPFAM" id="SSF55785">
    <property type="entry name" value="PYP-like sensor domain (PAS domain)"/>
    <property type="match status" value="1"/>
</dbReference>
<dbReference type="EMBL" id="CAMXCT010006663">
    <property type="protein sequence ID" value="CAI4017899.1"/>
    <property type="molecule type" value="Genomic_DNA"/>
</dbReference>
<feature type="compositionally biased region" description="Polar residues" evidence="3">
    <location>
        <begin position="883"/>
        <end position="903"/>
    </location>
</feature>
<reference evidence="6" key="2">
    <citation type="submission" date="2024-04" db="EMBL/GenBank/DDBJ databases">
        <authorList>
            <person name="Chen Y."/>
            <person name="Shah S."/>
            <person name="Dougan E. K."/>
            <person name="Thang M."/>
            <person name="Chan C."/>
        </authorList>
    </citation>
    <scope>NUCLEOTIDE SEQUENCE [LARGE SCALE GENOMIC DNA]</scope>
</reference>
<dbReference type="PANTHER" id="PTHR11242">
    <property type="entry name" value="ARYL HYDROCARBON RECEPTOR INTERACTING PROTEIN RELATED"/>
    <property type="match status" value="1"/>
</dbReference>
<evidence type="ECO:0000313" key="7">
    <source>
        <dbReference type="Proteomes" id="UP001152797"/>
    </source>
</evidence>
<keyword evidence="7" id="KW-1185">Reference proteome</keyword>
<dbReference type="CDD" id="cd00130">
    <property type="entry name" value="PAS"/>
    <property type="match status" value="1"/>
</dbReference>
<dbReference type="OrthoDB" id="444255at2759"/>
<dbReference type="InterPro" id="IPR039663">
    <property type="entry name" value="AIP/AIPL1/TTC9"/>
</dbReference>
<feature type="domain" description="PAS" evidence="4">
    <location>
        <begin position="722"/>
        <end position="786"/>
    </location>
</feature>
<evidence type="ECO:0000313" key="6">
    <source>
        <dbReference type="EMBL" id="CAL1171274.1"/>
    </source>
</evidence>
<name>A0A9P1GN63_9DINO</name>